<evidence type="ECO:0000313" key="4">
    <source>
        <dbReference type="Proteomes" id="UP001197974"/>
    </source>
</evidence>
<dbReference type="Pfam" id="PF12850">
    <property type="entry name" value="Metallophos_2"/>
    <property type="match status" value="1"/>
</dbReference>
<dbReference type="Gene3D" id="3.60.21.10">
    <property type="match status" value="1"/>
</dbReference>
<dbReference type="PANTHER" id="PTHR42850:SF2">
    <property type="entry name" value="BLL5683 PROTEIN"/>
    <property type="match status" value="1"/>
</dbReference>
<accession>A0ABY9JS24</accession>
<dbReference type="CDD" id="cd00838">
    <property type="entry name" value="MPP_superfamily"/>
    <property type="match status" value="1"/>
</dbReference>
<dbReference type="InterPro" id="IPR050126">
    <property type="entry name" value="Ap4A_hydrolase"/>
</dbReference>
<dbReference type="PIRSF" id="PIRSF000883">
    <property type="entry name" value="Pesterase_MJ0912"/>
    <property type="match status" value="1"/>
</dbReference>
<organism evidence="3 4">
    <name type="scientific">Bacillus carboniphilus</name>
    <dbReference type="NCBI Taxonomy" id="86663"/>
    <lineage>
        <taxon>Bacteria</taxon>
        <taxon>Bacillati</taxon>
        <taxon>Bacillota</taxon>
        <taxon>Bacilli</taxon>
        <taxon>Bacillales</taxon>
        <taxon>Bacillaceae</taxon>
        <taxon>Bacillus</taxon>
    </lineage>
</organism>
<evidence type="ECO:0000259" key="2">
    <source>
        <dbReference type="Pfam" id="PF12850"/>
    </source>
</evidence>
<name>A0ABY9JS24_9BACI</name>
<gene>
    <name evidence="3" type="ORF">LC087_15900</name>
</gene>
<evidence type="ECO:0000313" key="3">
    <source>
        <dbReference type="EMBL" id="WLR42205.1"/>
    </source>
</evidence>
<dbReference type="InterPro" id="IPR024654">
    <property type="entry name" value="Calcineurin-like_PHP_lpxH"/>
</dbReference>
<dbReference type="PANTHER" id="PTHR42850">
    <property type="entry name" value="METALLOPHOSPHOESTERASE"/>
    <property type="match status" value="1"/>
</dbReference>
<comment type="similarity">
    <text evidence="1">Belongs to the metallophosphoesterase superfamily. YfcE family.</text>
</comment>
<keyword evidence="4" id="KW-1185">Reference proteome</keyword>
<reference evidence="3 4" key="1">
    <citation type="submission" date="2023-06" db="EMBL/GenBank/DDBJ databases">
        <title>Five Gram-positive bacteria isolated from mangrove sediments in Shenzhen, Guangdong, China.</title>
        <authorList>
            <person name="Yu S."/>
            <person name="Zheng W."/>
            <person name="Huang Y."/>
        </authorList>
    </citation>
    <scope>NUCLEOTIDE SEQUENCE [LARGE SCALE GENOMIC DNA]</scope>
    <source>
        <strain evidence="3 4">SaN35-3</strain>
    </source>
</reference>
<feature type="domain" description="Calcineurin-like phosphoesterase" evidence="2">
    <location>
        <begin position="1"/>
        <end position="204"/>
    </location>
</feature>
<protein>
    <submittedName>
        <fullName evidence="3">Metallophosphoesterase family protein</fullName>
    </submittedName>
</protein>
<dbReference type="Proteomes" id="UP001197974">
    <property type="component" value="Chromosome"/>
</dbReference>
<dbReference type="SUPFAM" id="SSF56300">
    <property type="entry name" value="Metallo-dependent phosphatases"/>
    <property type="match status" value="1"/>
</dbReference>
<proteinExistence type="inferred from homology"/>
<dbReference type="InterPro" id="IPR029052">
    <property type="entry name" value="Metallo-depent_PP-like"/>
</dbReference>
<dbReference type="EMBL" id="CP129013">
    <property type="protein sequence ID" value="WLR42205.1"/>
    <property type="molecule type" value="Genomic_DNA"/>
</dbReference>
<sequence length="246" mass="28182">MKIAIITDVHGNAPALKAVLEELDRREEIEHIYCLGDMIGIGPDTNEVLNLLFSRNDLSMMTGNHDEAIIALSKGQIYPKSHAHCREHHQWIADRLDETFLVKLAELPRTIKTTINNFSIRFIHYSIPKGKEEDPISNDPFAPIVDPNLQNIEKLFSHYCEDLIAFGHHHPIHNFKGEKTYYVNPGSLGCNHRPTAPFSTVHIENGKIDVSFEEVSYDNSDFFKSYHQLQVPDREFILKVFHGNQL</sequence>
<dbReference type="RefSeq" id="WP_226542740.1">
    <property type="nucleotide sequence ID" value="NZ_CP129013.1"/>
</dbReference>
<dbReference type="InterPro" id="IPR011152">
    <property type="entry name" value="Pesterase_MJ0912"/>
</dbReference>
<evidence type="ECO:0000256" key="1">
    <source>
        <dbReference type="ARBA" id="ARBA00008950"/>
    </source>
</evidence>